<dbReference type="SUPFAM" id="SSF48726">
    <property type="entry name" value="Immunoglobulin"/>
    <property type="match status" value="1"/>
</dbReference>
<protein>
    <submittedName>
        <fullName evidence="1">T cell receptor delta variable 1</fullName>
    </submittedName>
</protein>
<organism evidence="1 2">
    <name type="scientific">Prolemur simus</name>
    <name type="common">Greater bamboo lemur</name>
    <name type="synonym">Hapalemur simus</name>
    <dbReference type="NCBI Taxonomy" id="1328070"/>
    <lineage>
        <taxon>Eukaryota</taxon>
        <taxon>Metazoa</taxon>
        <taxon>Chordata</taxon>
        <taxon>Craniata</taxon>
        <taxon>Vertebrata</taxon>
        <taxon>Euteleostomi</taxon>
        <taxon>Mammalia</taxon>
        <taxon>Eutheria</taxon>
        <taxon>Euarchontoglires</taxon>
        <taxon>Primates</taxon>
        <taxon>Strepsirrhini</taxon>
        <taxon>Lemuriformes</taxon>
        <taxon>Lemuridae</taxon>
        <taxon>Prolemur</taxon>
    </lineage>
</organism>
<keyword evidence="2" id="KW-1185">Reference proteome</keyword>
<proteinExistence type="predicted"/>
<dbReference type="Proteomes" id="UP000694414">
    <property type="component" value="Unplaced"/>
</dbReference>
<name>A0A8C8ZEN4_PROSS</name>
<dbReference type="InterPro" id="IPR036179">
    <property type="entry name" value="Ig-like_dom_sf"/>
</dbReference>
<accession>A0A8C8ZEN4</accession>
<dbReference type="InterPro" id="IPR013783">
    <property type="entry name" value="Ig-like_fold"/>
</dbReference>
<dbReference type="AlphaFoldDB" id="A0A8C8ZEN4"/>
<reference evidence="1" key="2">
    <citation type="submission" date="2025-09" db="UniProtKB">
        <authorList>
            <consortium name="Ensembl"/>
        </authorList>
    </citation>
    <scope>IDENTIFICATION</scope>
</reference>
<dbReference type="Ensembl" id="ENSPSMT00000020613.1">
    <property type="protein sequence ID" value="ENSPSMP00000017740.1"/>
    <property type="gene ID" value="ENSPSMG00000012621.1"/>
</dbReference>
<evidence type="ECO:0000313" key="1">
    <source>
        <dbReference type="Ensembl" id="ENSPSMP00000017740.1"/>
    </source>
</evidence>
<sequence>KNGRFSVNFRKKAKSIDLTISALRLEDSAKYFCA</sequence>
<reference evidence="1" key="1">
    <citation type="submission" date="2025-08" db="UniProtKB">
        <authorList>
            <consortium name="Ensembl"/>
        </authorList>
    </citation>
    <scope>IDENTIFICATION</scope>
</reference>
<dbReference type="Gene3D" id="2.60.40.10">
    <property type="entry name" value="Immunoglobulins"/>
    <property type="match status" value="1"/>
</dbReference>
<evidence type="ECO:0000313" key="2">
    <source>
        <dbReference type="Proteomes" id="UP000694414"/>
    </source>
</evidence>